<evidence type="ECO:0000313" key="4">
    <source>
        <dbReference type="WBParaSite" id="ACOC_0000184101-mRNA-1"/>
    </source>
</evidence>
<sequence>MLPLTFADPADYDKIDSNDRISIIGLKGFAPGKQLQAVIKKSDGSKIDIYLNHSFNDQQIEWFKAGSALNRMKEKFASNETFAQSSSTHAFPMSQAELATKCVNSLARMGNLHSGGGGSGGEGGWSRQQKKGDGALWPEQERRALHVRRPVARHQHALLLVLRRFGLCAEIR</sequence>
<dbReference type="STRING" id="334426.A0A0R3PD65"/>
<dbReference type="GO" id="GO:0006099">
    <property type="term" value="P:tricarboxylic acid cycle"/>
    <property type="evidence" value="ECO:0007669"/>
    <property type="project" value="TreeGrafter"/>
</dbReference>
<accession>A0A0R3PD65</accession>
<gene>
    <name evidence="2" type="ORF">ACOC_LOCUS1842</name>
</gene>
<evidence type="ECO:0000256" key="1">
    <source>
        <dbReference type="SAM" id="MobiDB-lite"/>
    </source>
</evidence>
<dbReference type="PANTHER" id="PTHR43160">
    <property type="entry name" value="ACONITATE HYDRATASE B"/>
    <property type="match status" value="1"/>
</dbReference>
<feature type="compositionally biased region" description="Gly residues" evidence="1">
    <location>
        <begin position="113"/>
        <end position="124"/>
    </location>
</feature>
<name>A0A0R3PD65_ANGCS</name>
<evidence type="ECO:0000313" key="3">
    <source>
        <dbReference type="Proteomes" id="UP000267027"/>
    </source>
</evidence>
<dbReference type="GO" id="GO:0005829">
    <property type="term" value="C:cytosol"/>
    <property type="evidence" value="ECO:0007669"/>
    <property type="project" value="TreeGrafter"/>
</dbReference>
<proteinExistence type="predicted"/>
<reference evidence="4" key="1">
    <citation type="submission" date="2017-02" db="UniProtKB">
        <authorList>
            <consortium name="WormBaseParasite"/>
        </authorList>
    </citation>
    <scope>IDENTIFICATION</scope>
</reference>
<organism evidence="4">
    <name type="scientific">Angiostrongylus costaricensis</name>
    <name type="common">Nematode worm</name>
    <dbReference type="NCBI Taxonomy" id="334426"/>
    <lineage>
        <taxon>Eukaryota</taxon>
        <taxon>Metazoa</taxon>
        <taxon>Ecdysozoa</taxon>
        <taxon>Nematoda</taxon>
        <taxon>Chromadorea</taxon>
        <taxon>Rhabditida</taxon>
        <taxon>Rhabditina</taxon>
        <taxon>Rhabditomorpha</taxon>
        <taxon>Strongyloidea</taxon>
        <taxon>Metastrongylidae</taxon>
        <taxon>Angiostrongylus</taxon>
    </lineage>
</organism>
<dbReference type="InterPro" id="IPR015928">
    <property type="entry name" value="Aconitase/3IPM_dehydase_swvl"/>
</dbReference>
<dbReference type="AlphaFoldDB" id="A0A0R3PD65"/>
<dbReference type="InterPro" id="IPR050926">
    <property type="entry name" value="Aconitase/IPM_isomerase"/>
</dbReference>
<dbReference type="GO" id="GO:0005739">
    <property type="term" value="C:mitochondrion"/>
    <property type="evidence" value="ECO:0007669"/>
    <property type="project" value="TreeGrafter"/>
</dbReference>
<dbReference type="EMBL" id="UYYA01000305">
    <property type="protein sequence ID" value="VDM53427.1"/>
    <property type="molecule type" value="Genomic_DNA"/>
</dbReference>
<reference evidence="2 3" key="2">
    <citation type="submission" date="2018-11" db="EMBL/GenBank/DDBJ databases">
        <authorList>
            <consortium name="Pathogen Informatics"/>
        </authorList>
    </citation>
    <scope>NUCLEOTIDE SEQUENCE [LARGE SCALE GENOMIC DNA]</scope>
    <source>
        <strain evidence="2 3">Costa Rica</strain>
    </source>
</reference>
<dbReference type="PANTHER" id="PTHR43160:SF3">
    <property type="entry name" value="ACONITATE HYDRATASE, MITOCHONDRIAL"/>
    <property type="match status" value="1"/>
</dbReference>
<dbReference type="GO" id="GO:0003994">
    <property type="term" value="F:aconitate hydratase activity"/>
    <property type="evidence" value="ECO:0007669"/>
    <property type="project" value="TreeGrafter"/>
</dbReference>
<keyword evidence="3" id="KW-1185">Reference proteome</keyword>
<feature type="region of interest" description="Disordered" evidence="1">
    <location>
        <begin position="113"/>
        <end position="135"/>
    </location>
</feature>
<dbReference type="Gene3D" id="3.20.19.10">
    <property type="entry name" value="Aconitase, domain 4"/>
    <property type="match status" value="1"/>
</dbReference>
<dbReference type="OrthoDB" id="2224430at2759"/>
<dbReference type="WBParaSite" id="ACOC_0000184101-mRNA-1">
    <property type="protein sequence ID" value="ACOC_0000184101-mRNA-1"/>
    <property type="gene ID" value="ACOC_0000184101"/>
</dbReference>
<dbReference type="SUPFAM" id="SSF52016">
    <property type="entry name" value="LeuD/IlvD-like"/>
    <property type="match status" value="1"/>
</dbReference>
<dbReference type="Proteomes" id="UP000267027">
    <property type="component" value="Unassembled WGS sequence"/>
</dbReference>
<protein>
    <submittedName>
        <fullName evidence="4">Galectin domain-containing protein</fullName>
    </submittedName>
</protein>
<evidence type="ECO:0000313" key="2">
    <source>
        <dbReference type="EMBL" id="VDM53427.1"/>
    </source>
</evidence>
<dbReference type="GO" id="GO:0051539">
    <property type="term" value="F:4 iron, 4 sulfur cluster binding"/>
    <property type="evidence" value="ECO:0007669"/>
    <property type="project" value="TreeGrafter"/>
</dbReference>